<dbReference type="OrthoDB" id="2788229at2759"/>
<dbReference type="InterPro" id="IPR032675">
    <property type="entry name" value="LRR_dom_sf"/>
</dbReference>
<evidence type="ECO:0000313" key="1">
    <source>
        <dbReference type="EMBL" id="KAF5358759.1"/>
    </source>
</evidence>
<name>A0A8H5G5D2_9AGAR</name>
<dbReference type="SUPFAM" id="SSF52047">
    <property type="entry name" value="RNI-like"/>
    <property type="match status" value="1"/>
</dbReference>
<keyword evidence="2" id="KW-1185">Reference proteome</keyword>
<dbReference type="Gene3D" id="3.80.10.10">
    <property type="entry name" value="Ribonuclease Inhibitor"/>
    <property type="match status" value="1"/>
</dbReference>
<gene>
    <name evidence="1" type="ORF">D9758_008557</name>
</gene>
<comment type="caution">
    <text evidence="1">The sequence shown here is derived from an EMBL/GenBank/DDBJ whole genome shotgun (WGS) entry which is preliminary data.</text>
</comment>
<evidence type="ECO:0000313" key="2">
    <source>
        <dbReference type="Proteomes" id="UP000559256"/>
    </source>
</evidence>
<sequence length="382" mass="43793">MAWIPPPDPGPKLCRELQDYIIDCIPQSDIQTLQSCSLVCSEWRPRSQYQLFNKTLSFGRKFSKENLTIRLKGFLDMVASSETILGAVKGLTISHTFLHEDLELLFPNLQSLRIEGTDDYSPVKFTDLLLTKLKCSGLRQLIMRGLSLTNQQSLVSLFRAVGALNPSTPSSLDYLAVHDCDFRWEDGSDTDLLTLYFLNLTLSLEPCHKFAPFLRQFEFRGLRALVVHKYYPDPPGLLCDFINRYREDLHYISFPGFQYTSIEEPQLLDDIKEIRFSEMHNLKELDLHLSHTSSSIVQHIISEVTWSPAVRLKRFSVRLDYNGTSRYAPTDFLLANLATAKADSLEQMDIYVAPKLHDKVLEMVLQKTFHLGGAVRFLRPPQ</sequence>
<protein>
    <recommendedName>
        <fullName evidence="3">F-box domain-containing protein</fullName>
    </recommendedName>
</protein>
<proteinExistence type="predicted"/>
<reference evidence="1 2" key="1">
    <citation type="journal article" date="2020" name="ISME J.">
        <title>Uncovering the hidden diversity of litter-decomposition mechanisms in mushroom-forming fungi.</title>
        <authorList>
            <person name="Floudas D."/>
            <person name="Bentzer J."/>
            <person name="Ahren D."/>
            <person name="Johansson T."/>
            <person name="Persson P."/>
            <person name="Tunlid A."/>
        </authorList>
    </citation>
    <scope>NUCLEOTIDE SEQUENCE [LARGE SCALE GENOMIC DNA]</scope>
    <source>
        <strain evidence="1 2">CBS 291.85</strain>
    </source>
</reference>
<dbReference type="AlphaFoldDB" id="A0A8H5G5D2"/>
<accession>A0A8H5G5D2</accession>
<evidence type="ECO:0008006" key="3">
    <source>
        <dbReference type="Google" id="ProtNLM"/>
    </source>
</evidence>
<dbReference type="EMBL" id="JAACJM010000048">
    <property type="protein sequence ID" value="KAF5358759.1"/>
    <property type="molecule type" value="Genomic_DNA"/>
</dbReference>
<organism evidence="1 2">
    <name type="scientific">Tetrapyrgos nigripes</name>
    <dbReference type="NCBI Taxonomy" id="182062"/>
    <lineage>
        <taxon>Eukaryota</taxon>
        <taxon>Fungi</taxon>
        <taxon>Dikarya</taxon>
        <taxon>Basidiomycota</taxon>
        <taxon>Agaricomycotina</taxon>
        <taxon>Agaricomycetes</taxon>
        <taxon>Agaricomycetidae</taxon>
        <taxon>Agaricales</taxon>
        <taxon>Marasmiineae</taxon>
        <taxon>Marasmiaceae</taxon>
        <taxon>Tetrapyrgos</taxon>
    </lineage>
</organism>
<dbReference type="Proteomes" id="UP000559256">
    <property type="component" value="Unassembled WGS sequence"/>
</dbReference>